<dbReference type="Proteomes" id="UP000789831">
    <property type="component" value="Unassembled WGS sequence"/>
</dbReference>
<reference evidence="8" key="1">
    <citation type="submission" date="2021-06" db="EMBL/GenBank/DDBJ databases">
        <authorList>
            <person name="Kallberg Y."/>
            <person name="Tangrot J."/>
            <person name="Rosling A."/>
        </authorList>
    </citation>
    <scope>NUCLEOTIDE SEQUENCE</scope>
    <source>
        <strain evidence="8">MT106</strain>
    </source>
</reference>
<keyword evidence="9" id="KW-1185">Reference proteome</keyword>
<name>A0A9N8Z4L3_9GLOM</name>
<feature type="compositionally biased region" description="Basic residues" evidence="7">
    <location>
        <begin position="34"/>
        <end position="43"/>
    </location>
</feature>
<feature type="compositionally biased region" description="Basic and acidic residues" evidence="7">
    <location>
        <begin position="301"/>
        <end position="314"/>
    </location>
</feature>
<feature type="compositionally biased region" description="Basic and acidic residues" evidence="7">
    <location>
        <begin position="406"/>
        <end position="418"/>
    </location>
</feature>
<gene>
    <name evidence="8" type="ORF">AGERDE_LOCUS2986</name>
</gene>
<evidence type="ECO:0000313" key="9">
    <source>
        <dbReference type="Proteomes" id="UP000789831"/>
    </source>
</evidence>
<evidence type="ECO:0000313" key="8">
    <source>
        <dbReference type="EMBL" id="CAG8476065.1"/>
    </source>
</evidence>
<keyword evidence="3" id="KW-0690">Ribosome biogenesis</keyword>
<dbReference type="GO" id="GO:0030490">
    <property type="term" value="P:maturation of SSU-rRNA"/>
    <property type="evidence" value="ECO:0007669"/>
    <property type="project" value="TreeGrafter"/>
</dbReference>
<dbReference type="Pfam" id="PF04147">
    <property type="entry name" value="Nop14"/>
    <property type="match status" value="2"/>
</dbReference>
<comment type="subcellular location">
    <subcellularLocation>
        <location evidence="1">Nucleus</location>
        <location evidence="1">Nucleolus</location>
    </subcellularLocation>
</comment>
<comment type="caution">
    <text evidence="8">The sequence shown here is derived from an EMBL/GenBank/DDBJ whole genome shotgun (WGS) entry which is preliminary data.</text>
</comment>
<evidence type="ECO:0000256" key="4">
    <source>
        <dbReference type="ARBA" id="ARBA00022552"/>
    </source>
</evidence>
<feature type="compositionally biased region" description="Polar residues" evidence="7">
    <location>
        <begin position="286"/>
        <end position="300"/>
    </location>
</feature>
<protein>
    <submittedName>
        <fullName evidence="8">4191_t:CDS:1</fullName>
    </submittedName>
</protein>
<dbReference type="GO" id="GO:0030692">
    <property type="term" value="C:Noc4p-Nop14p complex"/>
    <property type="evidence" value="ECO:0007669"/>
    <property type="project" value="TreeGrafter"/>
</dbReference>
<organism evidence="8 9">
    <name type="scientific">Ambispora gerdemannii</name>
    <dbReference type="NCBI Taxonomy" id="144530"/>
    <lineage>
        <taxon>Eukaryota</taxon>
        <taxon>Fungi</taxon>
        <taxon>Fungi incertae sedis</taxon>
        <taxon>Mucoromycota</taxon>
        <taxon>Glomeromycotina</taxon>
        <taxon>Glomeromycetes</taxon>
        <taxon>Archaeosporales</taxon>
        <taxon>Ambisporaceae</taxon>
        <taxon>Ambispora</taxon>
    </lineage>
</organism>
<proteinExistence type="inferred from homology"/>
<keyword evidence="4" id="KW-0698">rRNA processing</keyword>
<sequence>MKQPRGNRGGGSTLKRLKSSLKDAGLVGPGLRKATSKKSRKKGNVSDAGKNLSEKRLEFIKNRVNPFEIKVTREKHEVLGRKVRGVQGRPGLKKQIGNDNRKKTLLAEIETKNKAGGVIDRRFGESNPQMTPEERMLERFAKERQKRSSSGGGGKSTLYNLDDDLTHYGQSLAEIDDFDEVDLGLSENDESTDNEKGIIDSKTVATSHFGGFNEEDVFDSRPPRQKSKKEIMEEIIGKSKMHKYERQLSKEDDERVRYELDEELDQIRDLLITSSSDQKKNNSSNALKSESNKIDGSSSKLQDRKPQESQVDAYDRFVRELALEKRGRPTDRLKTEEEIALEEKEKLEKLERARKQRMEGINSDDDDDETDNKRRKKQKRAPVADDLDDDYISDEEEDGGFGLAEKQPKKDRKESKEELAYTFPCPTTLEQFQNIIEDVGDKDVSVVVHRIYVLHHIKLSPGNREKLETFFLVLLDYILVRTLENPIPMELLNKLVKNVFELSQHFSERASQWFIQKLEEAQKNIAKALPNSFEAKSLKFPTASDLIILRLIGQIFPTSDFHHSVVTPATLLMGQYLTQYTVRNGRDLLVGLFLCSLLREYQALSKRVVPEVLNYLYASLIYLAPFETFTSIDSIPGYFPIKEFIIPILQIKDAKGIEPRKLNFSELLGNPINKNERDSYFENDLFRVSALSASLDLVLQYAKMYNSKSAFIELFTPSLTILNQLPEEKFSTKLQTALKSTKDTLQRLLKFANEARCPLELQHHRSIPLATYIPKFEETYSVERKSTKNREQAQLNKLKAQYKKERKGAIRELRKDSQFIAREKLSKIKERDAAYKKKIGGIMNILETEQHEKKSYEKSKRKR</sequence>
<comment type="function">
    <text evidence="6">Involved in nucleolar processing of pre-18S ribosomal RNA. Has a role in the nuclear export of 40S pre-ribosomal subunit to the cytoplasm.</text>
</comment>
<dbReference type="EMBL" id="CAJVPL010000267">
    <property type="protein sequence ID" value="CAG8476065.1"/>
    <property type="molecule type" value="Genomic_DNA"/>
</dbReference>
<feature type="region of interest" description="Disordered" evidence="7">
    <location>
        <begin position="354"/>
        <end position="418"/>
    </location>
</feature>
<dbReference type="PANTHER" id="PTHR23183">
    <property type="entry name" value="NOP14"/>
    <property type="match status" value="1"/>
</dbReference>
<accession>A0A9N8Z4L3</accession>
<dbReference type="PANTHER" id="PTHR23183:SF0">
    <property type="entry name" value="NUCLEOLAR PROTEIN 14"/>
    <property type="match status" value="1"/>
</dbReference>
<keyword evidence="5" id="KW-0539">Nucleus</keyword>
<dbReference type="OrthoDB" id="441771at2759"/>
<evidence type="ECO:0000256" key="1">
    <source>
        <dbReference type="ARBA" id="ARBA00004604"/>
    </source>
</evidence>
<evidence type="ECO:0000256" key="6">
    <source>
        <dbReference type="ARBA" id="ARBA00024695"/>
    </source>
</evidence>
<dbReference type="InterPro" id="IPR007276">
    <property type="entry name" value="Nop14"/>
</dbReference>
<comment type="similarity">
    <text evidence="2">Belongs to the NOP14 family.</text>
</comment>
<dbReference type="AlphaFoldDB" id="A0A9N8Z4L3"/>
<feature type="compositionally biased region" description="Acidic residues" evidence="7">
    <location>
        <begin position="385"/>
        <end position="399"/>
    </location>
</feature>
<feature type="region of interest" description="Disordered" evidence="7">
    <location>
        <begin position="271"/>
        <end position="314"/>
    </location>
</feature>
<evidence type="ECO:0000256" key="7">
    <source>
        <dbReference type="SAM" id="MobiDB-lite"/>
    </source>
</evidence>
<evidence type="ECO:0000256" key="5">
    <source>
        <dbReference type="ARBA" id="ARBA00023242"/>
    </source>
</evidence>
<evidence type="ECO:0000256" key="2">
    <source>
        <dbReference type="ARBA" id="ARBA00007466"/>
    </source>
</evidence>
<evidence type="ECO:0000256" key="3">
    <source>
        <dbReference type="ARBA" id="ARBA00022517"/>
    </source>
</evidence>
<feature type="region of interest" description="Disordered" evidence="7">
    <location>
        <begin position="140"/>
        <end position="159"/>
    </location>
</feature>
<feature type="region of interest" description="Disordered" evidence="7">
    <location>
        <begin position="1"/>
        <end position="51"/>
    </location>
</feature>
<dbReference type="GO" id="GO:0032040">
    <property type="term" value="C:small-subunit processome"/>
    <property type="evidence" value="ECO:0007669"/>
    <property type="project" value="InterPro"/>
</dbReference>